<keyword evidence="9" id="KW-1185">Reference proteome</keyword>
<feature type="transmembrane region" description="Helical" evidence="6">
    <location>
        <begin position="239"/>
        <end position="258"/>
    </location>
</feature>
<comment type="subcellular location">
    <subcellularLocation>
        <location evidence="1">Membrane</location>
        <topology evidence="1">Multi-pass membrane protein</topology>
    </subcellularLocation>
</comment>
<dbReference type="AlphaFoldDB" id="A0A842I6W4"/>
<feature type="transmembrane region" description="Helical" evidence="6">
    <location>
        <begin position="77"/>
        <end position="104"/>
    </location>
</feature>
<feature type="domain" description="O-antigen ligase-related" evidence="7">
    <location>
        <begin position="249"/>
        <end position="388"/>
    </location>
</feature>
<name>A0A842I6W4_9RHOB</name>
<protein>
    <submittedName>
        <fullName evidence="8">O-antigen ligase family protein</fullName>
    </submittedName>
</protein>
<dbReference type="InterPro" id="IPR007016">
    <property type="entry name" value="O-antigen_ligase-rel_domated"/>
</dbReference>
<dbReference type="RefSeq" id="WP_185796738.1">
    <property type="nucleotide sequence ID" value="NZ_JACLQD010000002.1"/>
</dbReference>
<evidence type="ECO:0000256" key="4">
    <source>
        <dbReference type="ARBA" id="ARBA00023136"/>
    </source>
</evidence>
<dbReference type="EMBL" id="JACLQD010000002">
    <property type="protein sequence ID" value="MBC2835107.1"/>
    <property type="molecule type" value="Genomic_DNA"/>
</dbReference>
<evidence type="ECO:0000256" key="3">
    <source>
        <dbReference type="ARBA" id="ARBA00022989"/>
    </source>
</evidence>
<organism evidence="8 9">
    <name type="scientific">Paragemmobacter straminiformis</name>
    <dbReference type="NCBI Taxonomy" id="2045119"/>
    <lineage>
        <taxon>Bacteria</taxon>
        <taxon>Pseudomonadati</taxon>
        <taxon>Pseudomonadota</taxon>
        <taxon>Alphaproteobacteria</taxon>
        <taxon>Rhodobacterales</taxon>
        <taxon>Paracoccaceae</taxon>
        <taxon>Paragemmobacter</taxon>
    </lineage>
</organism>
<feature type="transmembrane region" description="Helical" evidence="6">
    <location>
        <begin position="197"/>
        <end position="218"/>
    </location>
</feature>
<dbReference type="Pfam" id="PF04932">
    <property type="entry name" value="Wzy_C"/>
    <property type="match status" value="1"/>
</dbReference>
<comment type="caution">
    <text evidence="8">The sequence shown here is derived from an EMBL/GenBank/DDBJ whole genome shotgun (WGS) entry which is preliminary data.</text>
</comment>
<evidence type="ECO:0000259" key="7">
    <source>
        <dbReference type="Pfam" id="PF04932"/>
    </source>
</evidence>
<evidence type="ECO:0000256" key="6">
    <source>
        <dbReference type="SAM" id="Phobius"/>
    </source>
</evidence>
<dbReference type="GO" id="GO:0016020">
    <property type="term" value="C:membrane"/>
    <property type="evidence" value="ECO:0007669"/>
    <property type="project" value="UniProtKB-SubCell"/>
</dbReference>
<feature type="transmembrane region" description="Helical" evidence="6">
    <location>
        <begin position="417"/>
        <end position="434"/>
    </location>
</feature>
<proteinExistence type="predicted"/>
<dbReference type="InterPro" id="IPR051533">
    <property type="entry name" value="WaaL-like"/>
</dbReference>
<feature type="region of interest" description="Disordered" evidence="5">
    <location>
        <begin position="462"/>
        <end position="490"/>
    </location>
</feature>
<keyword evidence="3 6" id="KW-1133">Transmembrane helix</keyword>
<dbReference type="PANTHER" id="PTHR37422:SF13">
    <property type="entry name" value="LIPOPOLYSACCHARIDE BIOSYNTHESIS PROTEIN PA4999-RELATED"/>
    <property type="match status" value="1"/>
</dbReference>
<dbReference type="GO" id="GO:0016874">
    <property type="term" value="F:ligase activity"/>
    <property type="evidence" value="ECO:0007669"/>
    <property type="project" value="UniProtKB-KW"/>
</dbReference>
<feature type="transmembrane region" description="Helical" evidence="6">
    <location>
        <begin position="379"/>
        <end position="405"/>
    </location>
</feature>
<keyword evidence="4 6" id="KW-0472">Membrane</keyword>
<evidence type="ECO:0000256" key="1">
    <source>
        <dbReference type="ARBA" id="ARBA00004141"/>
    </source>
</evidence>
<feature type="transmembrane region" description="Helical" evidence="6">
    <location>
        <begin position="19"/>
        <end position="36"/>
    </location>
</feature>
<sequence>MTHSASGQRNRISRLHDRLGMLLAVMVPLMALPLASNRATWWLLWTAVLAAIAGIATLRLASVEAGYRLRSLDHKGLIAFVLLLPLWAYLQSLPIAPLLPGWLAAALPLPPLAEGPTVSVQPDVAMSGVLRFLGYILLVALVLEVASRRERVLRMAQVVYGGICLQAIWAVVALKLLGDFSPWGNKTAYLGSATGTFVNRNSLATYLGFGIVLGIGILSERSRQRGIRATRKGTWRQQLDYGDLTVAVGLLFLLIGLVYTQSRLGLAASMTGTAVTLALLRQRAGVTSGRLAAELLALVAAVLVAVSLVAAGEGVAERVLFLGNESVDRLAIYAQTLHMLAARPFTGFGMDAFGMAFEAFRAPPLLAPVTYDLAHNSYLMLWAEFGLVFGSVPMLALVAIGALLWRRLRSDDGFRGIAAAGLGALALGAVHSLGDFSLEIPANTYLLMMILGLGIGRQSRRRATGSGPAQAQATLAPVEPFSPAPSGAKP</sequence>
<feature type="transmembrane region" description="Helical" evidence="6">
    <location>
        <begin position="158"/>
        <end position="177"/>
    </location>
</feature>
<keyword evidence="8" id="KW-0436">Ligase</keyword>
<evidence type="ECO:0000256" key="5">
    <source>
        <dbReference type="SAM" id="MobiDB-lite"/>
    </source>
</evidence>
<accession>A0A842I6W4</accession>
<feature type="transmembrane region" description="Helical" evidence="6">
    <location>
        <begin position="264"/>
        <end position="280"/>
    </location>
</feature>
<dbReference type="PANTHER" id="PTHR37422">
    <property type="entry name" value="TEICHURONIC ACID BIOSYNTHESIS PROTEIN TUAE"/>
    <property type="match status" value="1"/>
</dbReference>
<gene>
    <name evidence="8" type="ORF">H7F16_06275</name>
</gene>
<feature type="transmembrane region" description="Helical" evidence="6">
    <location>
        <begin position="42"/>
        <end position="65"/>
    </location>
</feature>
<reference evidence="8 9" key="1">
    <citation type="journal article" date="2017" name="Int. J. Syst. Evol. Microbiol.">
        <title>Gemmobacter straminiformis sp. nov., isolated from an artificial fountain.</title>
        <authorList>
            <person name="Kang J.Y."/>
            <person name="Kim M.J."/>
            <person name="Chun J."/>
            <person name="Son K.P."/>
            <person name="Jahng K.Y."/>
        </authorList>
    </citation>
    <scope>NUCLEOTIDE SEQUENCE [LARGE SCALE GENOMIC DNA]</scope>
    <source>
        <strain evidence="8 9">CAM-8</strain>
    </source>
</reference>
<feature type="transmembrane region" description="Helical" evidence="6">
    <location>
        <begin position="440"/>
        <end position="456"/>
    </location>
</feature>
<evidence type="ECO:0000256" key="2">
    <source>
        <dbReference type="ARBA" id="ARBA00022692"/>
    </source>
</evidence>
<evidence type="ECO:0000313" key="8">
    <source>
        <dbReference type="EMBL" id="MBC2835107.1"/>
    </source>
</evidence>
<feature type="transmembrane region" description="Helical" evidence="6">
    <location>
        <begin position="292"/>
        <end position="312"/>
    </location>
</feature>
<feature type="transmembrane region" description="Helical" evidence="6">
    <location>
        <begin position="124"/>
        <end position="146"/>
    </location>
</feature>
<keyword evidence="2 6" id="KW-0812">Transmembrane</keyword>
<dbReference type="Proteomes" id="UP000555411">
    <property type="component" value="Unassembled WGS sequence"/>
</dbReference>
<evidence type="ECO:0000313" key="9">
    <source>
        <dbReference type="Proteomes" id="UP000555411"/>
    </source>
</evidence>